<evidence type="ECO:0000313" key="2">
    <source>
        <dbReference type="EMBL" id="TGZ76763.1"/>
    </source>
</evidence>
<dbReference type="InterPro" id="IPR006598">
    <property type="entry name" value="CAP10"/>
</dbReference>
<dbReference type="InParanoid" id="A0A4S2MIX6"/>
<keyword evidence="3" id="KW-1185">Reference proteome</keyword>
<evidence type="ECO:0000313" key="3">
    <source>
        <dbReference type="Proteomes" id="UP000298138"/>
    </source>
</evidence>
<feature type="domain" description="Glycosyl transferase CAP10" evidence="1">
    <location>
        <begin position="2"/>
        <end position="123"/>
    </location>
</feature>
<organism evidence="2 3">
    <name type="scientific">Ascodesmis nigricans</name>
    <dbReference type="NCBI Taxonomy" id="341454"/>
    <lineage>
        <taxon>Eukaryota</taxon>
        <taxon>Fungi</taxon>
        <taxon>Dikarya</taxon>
        <taxon>Ascomycota</taxon>
        <taxon>Pezizomycotina</taxon>
        <taxon>Pezizomycetes</taxon>
        <taxon>Pezizales</taxon>
        <taxon>Ascodesmidaceae</taxon>
        <taxon>Ascodesmis</taxon>
    </lineage>
</organism>
<dbReference type="PANTHER" id="PTHR12203">
    <property type="entry name" value="KDEL LYS-ASP-GLU-LEU CONTAINING - RELATED"/>
    <property type="match status" value="1"/>
</dbReference>
<dbReference type="Pfam" id="PF05686">
    <property type="entry name" value="Glyco_transf_90"/>
    <property type="match status" value="1"/>
</dbReference>
<dbReference type="InterPro" id="IPR051091">
    <property type="entry name" value="O-Glucosyltr/Glycosyltrsf_90"/>
</dbReference>
<protein>
    <recommendedName>
        <fullName evidence="1">Glycosyl transferase CAP10 domain-containing protein</fullName>
    </recommendedName>
</protein>
<gene>
    <name evidence="2" type="ORF">EX30DRAFT_344644</name>
</gene>
<dbReference type="EMBL" id="ML220167">
    <property type="protein sequence ID" value="TGZ76763.1"/>
    <property type="molecule type" value="Genomic_DNA"/>
</dbReference>
<dbReference type="Proteomes" id="UP000298138">
    <property type="component" value="Unassembled WGS sequence"/>
</dbReference>
<reference evidence="2 3" key="1">
    <citation type="submission" date="2019-04" db="EMBL/GenBank/DDBJ databases">
        <title>Comparative genomics and transcriptomics to analyze fruiting body development in filamentous ascomycetes.</title>
        <authorList>
            <consortium name="DOE Joint Genome Institute"/>
            <person name="Lutkenhaus R."/>
            <person name="Traeger S."/>
            <person name="Breuer J."/>
            <person name="Kuo A."/>
            <person name="Lipzen A."/>
            <person name="Pangilinan J."/>
            <person name="Dilworth D."/>
            <person name="Sandor L."/>
            <person name="Poggeler S."/>
            <person name="Barry K."/>
            <person name="Grigoriev I.V."/>
            <person name="Nowrousian M."/>
        </authorList>
    </citation>
    <scope>NUCLEOTIDE SEQUENCE [LARGE SCALE GENOMIC DNA]</scope>
    <source>
        <strain evidence="2 3">CBS 389.68</strain>
    </source>
</reference>
<accession>A0A4S2MIX6</accession>
<dbReference type="PANTHER" id="PTHR12203:SF107">
    <property type="entry name" value="GLYCOSYL TRANSFERASE CAP10 DOMAIN-CONTAINING PROTEIN"/>
    <property type="match status" value="1"/>
</dbReference>
<name>A0A4S2MIX6_9PEZI</name>
<evidence type="ECO:0000259" key="1">
    <source>
        <dbReference type="Pfam" id="PF05686"/>
    </source>
</evidence>
<dbReference type="OrthoDB" id="202415at2759"/>
<sequence length="148" mass="17823">MADHCRYKYVLHVEGYSYSGRLKYLQTCHSVVIAHELAWYQHYFPLMQDSGPQQNYVKVKRDWSDLEEKIKWLQAHPEEADKIAARGRETMRKYQSQPANNCYWREMIRVWGDFQGWKPSLYEDGKQTWRGVPWESFALMKKVDWVPS</sequence>
<dbReference type="AlphaFoldDB" id="A0A4S2MIX6"/>
<proteinExistence type="predicted"/>